<dbReference type="PANTHER" id="PTHR11635:SF152">
    <property type="entry name" value="CAMP-DEPENDENT PROTEIN KINASE TYPE I REGULATORY SUBUNIT-RELATED"/>
    <property type="match status" value="1"/>
</dbReference>
<evidence type="ECO:0000259" key="1">
    <source>
        <dbReference type="PROSITE" id="PS50042"/>
    </source>
</evidence>
<dbReference type="SMART" id="SM00100">
    <property type="entry name" value="cNMP"/>
    <property type="match status" value="1"/>
</dbReference>
<dbReference type="CDD" id="cd00038">
    <property type="entry name" value="CAP_ED"/>
    <property type="match status" value="1"/>
</dbReference>
<dbReference type="GO" id="GO:0004862">
    <property type="term" value="F:cAMP-dependent protein kinase inhibitor activity"/>
    <property type="evidence" value="ECO:0007669"/>
    <property type="project" value="TreeGrafter"/>
</dbReference>
<dbReference type="GO" id="GO:0005829">
    <property type="term" value="C:cytosol"/>
    <property type="evidence" value="ECO:0007669"/>
    <property type="project" value="TreeGrafter"/>
</dbReference>
<dbReference type="Proteomes" id="UP000649617">
    <property type="component" value="Unassembled WGS sequence"/>
</dbReference>
<evidence type="ECO:0000313" key="3">
    <source>
        <dbReference type="Proteomes" id="UP000649617"/>
    </source>
</evidence>
<feature type="non-terminal residue" evidence="2">
    <location>
        <position position="178"/>
    </location>
</feature>
<reference evidence="2" key="1">
    <citation type="submission" date="2021-02" db="EMBL/GenBank/DDBJ databases">
        <authorList>
            <person name="Dougan E. K."/>
            <person name="Rhodes N."/>
            <person name="Thang M."/>
            <person name="Chan C."/>
        </authorList>
    </citation>
    <scope>NUCLEOTIDE SEQUENCE</scope>
</reference>
<keyword evidence="3" id="KW-1185">Reference proteome</keyword>
<dbReference type="EMBL" id="CAJNIZ010017114">
    <property type="protein sequence ID" value="CAE7393898.1"/>
    <property type="molecule type" value="Genomic_DNA"/>
</dbReference>
<dbReference type="Pfam" id="PF00027">
    <property type="entry name" value="cNMP_binding"/>
    <property type="match status" value="1"/>
</dbReference>
<dbReference type="GO" id="GO:0034236">
    <property type="term" value="F:protein kinase A catalytic subunit binding"/>
    <property type="evidence" value="ECO:0007669"/>
    <property type="project" value="TreeGrafter"/>
</dbReference>
<organism evidence="2 3">
    <name type="scientific">Symbiodinium pilosum</name>
    <name type="common">Dinoflagellate</name>
    <dbReference type="NCBI Taxonomy" id="2952"/>
    <lineage>
        <taxon>Eukaryota</taxon>
        <taxon>Sar</taxon>
        <taxon>Alveolata</taxon>
        <taxon>Dinophyceae</taxon>
        <taxon>Suessiales</taxon>
        <taxon>Symbiodiniaceae</taxon>
        <taxon>Symbiodinium</taxon>
    </lineage>
</organism>
<dbReference type="OrthoDB" id="2152421at2759"/>
<dbReference type="PROSITE" id="PS50042">
    <property type="entry name" value="CNMP_BINDING_3"/>
    <property type="match status" value="1"/>
</dbReference>
<dbReference type="SUPFAM" id="SSF51206">
    <property type="entry name" value="cAMP-binding domain-like"/>
    <property type="match status" value="1"/>
</dbReference>
<dbReference type="InterPro" id="IPR018490">
    <property type="entry name" value="cNMP-bd_dom_sf"/>
</dbReference>
<proteinExistence type="predicted"/>
<gene>
    <name evidence="2" type="primary">Hcn1</name>
    <name evidence="2" type="ORF">SPIL2461_LOCUS9680</name>
</gene>
<dbReference type="AlphaFoldDB" id="A0A812QM15"/>
<comment type="caution">
    <text evidence="2">The sequence shown here is derived from an EMBL/GenBank/DDBJ whole genome shotgun (WGS) entry which is preliminary data.</text>
</comment>
<dbReference type="PANTHER" id="PTHR11635">
    <property type="entry name" value="CAMP-DEPENDENT PROTEIN KINASE REGULATORY CHAIN"/>
    <property type="match status" value="1"/>
</dbReference>
<dbReference type="InterPro" id="IPR014710">
    <property type="entry name" value="RmlC-like_jellyroll"/>
</dbReference>
<dbReference type="InterPro" id="IPR000595">
    <property type="entry name" value="cNMP-bd_dom"/>
</dbReference>
<accession>A0A812QM15</accession>
<dbReference type="GO" id="GO:0030552">
    <property type="term" value="F:cAMP binding"/>
    <property type="evidence" value="ECO:0007669"/>
    <property type="project" value="TreeGrafter"/>
</dbReference>
<sequence length="178" mass="19859">MELANAAVDRIFMPGDLVVNEGDVSNSMFILLNGSADVYVSDKSKDKQDKEGSKKHGSKKIKEMIRVGHLNSGAIAGELAMLGISQTRSASIQASTLCVFWEVTQERAMTILDHFPEERQLFSNVIVQNLDLTVNGRLMNLNLFKSFDRKFRNLLALYCERNAFFPDHAATREGETGD</sequence>
<dbReference type="GO" id="GO:0005952">
    <property type="term" value="C:cAMP-dependent protein kinase complex"/>
    <property type="evidence" value="ECO:0007669"/>
    <property type="project" value="InterPro"/>
</dbReference>
<dbReference type="Gene3D" id="2.60.120.10">
    <property type="entry name" value="Jelly Rolls"/>
    <property type="match status" value="1"/>
</dbReference>
<feature type="domain" description="Cyclic nucleotide-binding" evidence="1">
    <location>
        <begin position="1"/>
        <end position="112"/>
    </location>
</feature>
<protein>
    <submittedName>
        <fullName evidence="2">Hcn1 protein</fullName>
    </submittedName>
</protein>
<name>A0A812QM15_SYMPI</name>
<dbReference type="InterPro" id="IPR050503">
    <property type="entry name" value="cAMP-dep_PK_reg_su-like"/>
</dbReference>
<evidence type="ECO:0000313" key="2">
    <source>
        <dbReference type="EMBL" id="CAE7393898.1"/>
    </source>
</evidence>